<evidence type="ECO:0000256" key="1">
    <source>
        <dbReference type="SAM" id="MobiDB-lite"/>
    </source>
</evidence>
<dbReference type="PANTHER" id="PTHR24359">
    <property type="entry name" value="SERINE/THREONINE-PROTEIN KINASE SBK1"/>
    <property type="match status" value="1"/>
</dbReference>
<proteinExistence type="predicted"/>
<sequence length="792" mass="89881">MRNCVAFDILNHRRLSSPSLSNPCPYKTAAQRVGLGRMTQRQPEIHLEQSPQEEIELTPDDGSQRPPADPSLMATRSEGLPDITPPNLIVTGPESEIRRPNPRRLTSDAGSDHSGHSRIISYTVFDRGEKQYAKLRCSNTLPPAAIGKDPDFEGHSLWEKLSFMKESPPNQNQAFLPRGYLEAILTEKVVREAIAERGPELSPEEILRYTRQVCRKAPPSELESETESETTKSYLKIFALLALIEREADIILVIDDKSGICDADLPLQAVAVGPGRNRKVLRRRGSPNEPLACFNQWGMKLHVDFEREQWSVLSPFFAKENGEVAQFYQLCDNDILPWTYNSGVLHQGGFSFISQIKIHPYHYSFPNTKKPATLANGHTNLFDEKFAVKHFKINLNAGMSTMSSSFPENSYQAQDDIRKEFEQEIEILNRFSDGKNEHLISLLAAYGKGMDYCLLFPWADYDLKTLWKTKSPGPPLDKETLEWMVKQCLGMAGGLRKIHNYKTKSMNLLQDHHRIYGRHGDIKPDNILVFLDPANPQARGTLVITDFGLTRFHSDHTKTYFKRDIPMTPTYRPPECDMHGGSVSRSFDIWSYGCVLLEFVTWYLGGPELLERFVEKRKTPDPQLPSIKSDQFFEIVRSKSIGDVDVTLSARVKMEVLEFESDLRSHENCSDTIHSILDLIMRRMLVVEYKGTGRERANGEQVHQELKDIQERLTKAIRSPQGLVAAPREKKTVDVPDAVVMPDTEEIRLLYRNRDAIAQVPEHCGRVLGAADHSSRRNTSQIGGLTRRVSTN</sequence>
<reference evidence="3" key="1">
    <citation type="submission" date="2023-06" db="EMBL/GenBank/DDBJ databases">
        <title>Genome-scale phylogeny and comparative genomics of the fungal order Sordariales.</title>
        <authorList>
            <consortium name="Lawrence Berkeley National Laboratory"/>
            <person name="Hensen N."/>
            <person name="Bonometti L."/>
            <person name="Westerberg I."/>
            <person name="Brannstrom I.O."/>
            <person name="Guillou S."/>
            <person name="Cros-Aarteil S."/>
            <person name="Calhoun S."/>
            <person name="Haridas S."/>
            <person name="Kuo A."/>
            <person name="Mondo S."/>
            <person name="Pangilinan J."/>
            <person name="Riley R."/>
            <person name="Labutti K."/>
            <person name="Andreopoulos B."/>
            <person name="Lipzen A."/>
            <person name="Chen C."/>
            <person name="Yanf M."/>
            <person name="Daum C."/>
            <person name="Ng V."/>
            <person name="Clum A."/>
            <person name="Steindorff A."/>
            <person name="Ohm R."/>
            <person name="Martin F."/>
            <person name="Silar P."/>
            <person name="Natvig D."/>
            <person name="Lalanne C."/>
            <person name="Gautier V."/>
            <person name="Ament-Velasquez S.L."/>
            <person name="Kruys A."/>
            <person name="Hutchinson M.I."/>
            <person name="Powell A.J."/>
            <person name="Barry K."/>
            <person name="Miller A.N."/>
            <person name="Grigoriev I.V."/>
            <person name="Debuchy R."/>
            <person name="Gladieux P."/>
            <person name="Thoren M.H."/>
            <person name="Johannesson H."/>
        </authorList>
    </citation>
    <scope>NUCLEOTIDE SEQUENCE</scope>
    <source>
        <strain evidence="3">SMH2532-1</strain>
    </source>
</reference>
<name>A0AA39Y2T1_9PEZI</name>
<dbReference type="InterPro" id="IPR000719">
    <property type="entry name" value="Prot_kinase_dom"/>
</dbReference>
<dbReference type="SUPFAM" id="SSF56112">
    <property type="entry name" value="Protein kinase-like (PK-like)"/>
    <property type="match status" value="1"/>
</dbReference>
<dbReference type="GO" id="GO:0004674">
    <property type="term" value="F:protein serine/threonine kinase activity"/>
    <property type="evidence" value="ECO:0007669"/>
    <property type="project" value="TreeGrafter"/>
</dbReference>
<dbReference type="InterPro" id="IPR011009">
    <property type="entry name" value="Kinase-like_dom_sf"/>
</dbReference>
<feature type="region of interest" description="Disordered" evidence="1">
    <location>
        <begin position="770"/>
        <end position="792"/>
    </location>
</feature>
<dbReference type="Pfam" id="PF00069">
    <property type="entry name" value="Pkinase"/>
    <property type="match status" value="1"/>
</dbReference>
<dbReference type="PROSITE" id="PS50011">
    <property type="entry name" value="PROTEIN_KINASE_DOM"/>
    <property type="match status" value="1"/>
</dbReference>
<keyword evidence="4" id="KW-1185">Reference proteome</keyword>
<keyword evidence="3" id="KW-0418">Kinase</keyword>
<dbReference type="AlphaFoldDB" id="A0AA39Y2T1"/>
<evidence type="ECO:0000259" key="2">
    <source>
        <dbReference type="PROSITE" id="PS50011"/>
    </source>
</evidence>
<dbReference type="GO" id="GO:0005524">
    <property type="term" value="F:ATP binding"/>
    <property type="evidence" value="ECO:0007669"/>
    <property type="project" value="InterPro"/>
</dbReference>
<dbReference type="Proteomes" id="UP001174936">
    <property type="component" value="Unassembled WGS sequence"/>
</dbReference>
<comment type="caution">
    <text evidence="3">The sequence shown here is derived from an EMBL/GenBank/DDBJ whole genome shotgun (WGS) entry which is preliminary data.</text>
</comment>
<feature type="compositionally biased region" description="Polar residues" evidence="1">
    <location>
        <begin position="777"/>
        <end position="792"/>
    </location>
</feature>
<organism evidence="3 4">
    <name type="scientific">Cercophora newfieldiana</name>
    <dbReference type="NCBI Taxonomy" id="92897"/>
    <lineage>
        <taxon>Eukaryota</taxon>
        <taxon>Fungi</taxon>
        <taxon>Dikarya</taxon>
        <taxon>Ascomycota</taxon>
        <taxon>Pezizomycotina</taxon>
        <taxon>Sordariomycetes</taxon>
        <taxon>Sordariomycetidae</taxon>
        <taxon>Sordariales</taxon>
        <taxon>Lasiosphaeriaceae</taxon>
        <taxon>Cercophora</taxon>
    </lineage>
</organism>
<evidence type="ECO:0000313" key="3">
    <source>
        <dbReference type="EMBL" id="KAK0643842.1"/>
    </source>
</evidence>
<dbReference type="PANTHER" id="PTHR24359:SF37">
    <property type="entry name" value="PROTEIN KINASE DOMAIN-CONTAINING PROTEIN"/>
    <property type="match status" value="1"/>
</dbReference>
<keyword evidence="3" id="KW-0808">Transferase</keyword>
<dbReference type="CDD" id="cd00180">
    <property type="entry name" value="PKc"/>
    <property type="match status" value="1"/>
</dbReference>
<dbReference type="SMART" id="SM00220">
    <property type="entry name" value="S_TKc"/>
    <property type="match status" value="1"/>
</dbReference>
<dbReference type="EMBL" id="JAULSV010000005">
    <property type="protein sequence ID" value="KAK0643842.1"/>
    <property type="molecule type" value="Genomic_DNA"/>
</dbReference>
<dbReference type="Gene3D" id="1.10.510.10">
    <property type="entry name" value="Transferase(Phosphotransferase) domain 1"/>
    <property type="match status" value="1"/>
</dbReference>
<feature type="region of interest" description="Disordered" evidence="1">
    <location>
        <begin position="48"/>
        <end position="115"/>
    </location>
</feature>
<accession>A0AA39Y2T1</accession>
<evidence type="ECO:0000313" key="4">
    <source>
        <dbReference type="Proteomes" id="UP001174936"/>
    </source>
</evidence>
<feature type="domain" description="Protein kinase" evidence="2">
    <location>
        <begin position="339"/>
        <end position="706"/>
    </location>
</feature>
<gene>
    <name evidence="3" type="ORF">B0T16DRAFT_189635</name>
</gene>
<protein>
    <submittedName>
        <fullName evidence="3">Kinase-like domain-containing protein</fullName>
    </submittedName>
</protein>